<sequence length="1110" mass="125336">MEQLMARFKHKKRDGLLKYAALFMLLCIPFLEVGAQEKKVTLECVNEKLTDALKKVEKQSGYKIIFSYNELQTIKVSASIRNATAVEAVRRLIEGKQLNYSVDRQYIHIFQNKENAKRREANITGQVVDENNDPLPGVNVRVKGVQNLGALTDMDGQFSIPSGKDQTTALTFSFIGKETVEMQATAGRNLTVRMSETVKSVDEVVVTGIFTRKKESFTGSSTTFSEKELKMVGNGNILESLKTLDPSFAIIENTTMGSNPNQALNIEIRGKTSVIGLSEEYGTDPNQPLFILDGFESSLATISDLSMDRIQNITVLKDAAATAIYGSKAANGVVVVETKAPKAGELRINYNGNLNLTFADLSDYNLMNAEEKIQFELLSGVYGSLNSADGHIGSLQQEQLYNSRLAEIRRGVDTYWMNEPLRFAVSHRHNVFLEGGDKTLRYGVGVNYGKTEGVMKGSDRDLINGNVRLIYRKGRMAFTNNLNINYTKAAHESVPFSRFAQTNPFFRKTDENGDPIKVLESFSYLDINTFAVKYINVYSPFYDLSNNNFNTTAEYGFTNNFEADWRAIDELRIRAKIGLTKANEQLKKFSSPYNVEYIGKEDDEKGLYTESNKNTWNYDLDLSATYGKLLGKFHQVNAVAGIRLAQTSYNLGQYAMQGFIDDEFSNPLFAQDYDISQRVYQEIKRRTASYYLNASYSFDNRYLLDVSWRADGASVFGVNKLFTNTWSVGLGWNLHNEAFMKNLKWIDILKIRGSIGNPGNQNFNDYISMKIYEYNNHHINPWGVSTIIKTFGNSDLKWQKTLDRNIGFDLVVLDNRLRFNVDYFSKKTDPLLVYMNLPPSTGSTSIPTNVGGQLTTGYTLVANYQIFKKRELMWSVNTTLRHLHSEYRNVSQYLSQFNELNRSKNLIRYYDGGSPSDLWAVRSAGIDAATGREIFIRKDGTQTFTHSYDDEVVVGNTEPDVEGIIGTSFYYKGFSASVNLRYRVGGQIFMSALYNKVENISVESAHYNQDKRALYDRWKQPGDIAKFKAISTSSSTPISSRFVSDNNILSGESVSIGYETQASWLQRIGASSITVRAYMNDFFRVSTVKEERGIDYPFARSVSMSLGLRF</sequence>
<evidence type="ECO:0000259" key="8">
    <source>
        <dbReference type="Pfam" id="PF07715"/>
    </source>
</evidence>
<dbReference type="InterPro" id="IPR037066">
    <property type="entry name" value="Plug_dom_sf"/>
</dbReference>
<evidence type="ECO:0000313" key="10">
    <source>
        <dbReference type="Proteomes" id="UP000560658"/>
    </source>
</evidence>
<dbReference type="SUPFAM" id="SSF49464">
    <property type="entry name" value="Carboxypeptidase regulatory domain-like"/>
    <property type="match status" value="1"/>
</dbReference>
<dbReference type="AlphaFoldDB" id="A0A840D861"/>
<dbReference type="InterPro" id="IPR023997">
    <property type="entry name" value="TonB-dep_OMP_SusC/RagA_CS"/>
</dbReference>
<keyword evidence="10" id="KW-1185">Reference proteome</keyword>
<reference evidence="9" key="1">
    <citation type="submission" date="2020-08" db="EMBL/GenBank/DDBJ databases">
        <title>Genomic Encyclopedia of Type Strains, Phase IV (KMG-IV): sequencing the most valuable type-strain genomes for metagenomic binning, comparative biology and taxonomic classification.</title>
        <authorList>
            <person name="Goeker M."/>
        </authorList>
    </citation>
    <scope>NUCLEOTIDE SEQUENCE [LARGE SCALE GENOMIC DNA]</scope>
    <source>
        <strain evidence="9">DSM 105720</strain>
    </source>
</reference>
<evidence type="ECO:0000256" key="7">
    <source>
        <dbReference type="PROSITE-ProRule" id="PRU01360"/>
    </source>
</evidence>
<keyword evidence="6 7" id="KW-0998">Cell outer membrane</keyword>
<evidence type="ECO:0000256" key="5">
    <source>
        <dbReference type="ARBA" id="ARBA00023136"/>
    </source>
</evidence>
<dbReference type="SUPFAM" id="SSF56935">
    <property type="entry name" value="Porins"/>
    <property type="match status" value="1"/>
</dbReference>
<dbReference type="InterPro" id="IPR023996">
    <property type="entry name" value="TonB-dep_OMP_SusC/RagA"/>
</dbReference>
<name>A0A840D861_9BACE</name>
<evidence type="ECO:0000256" key="2">
    <source>
        <dbReference type="ARBA" id="ARBA00022448"/>
    </source>
</evidence>
<dbReference type="NCBIfam" id="TIGR04057">
    <property type="entry name" value="SusC_RagA_signa"/>
    <property type="match status" value="1"/>
</dbReference>
<dbReference type="Gene3D" id="3.55.50.30">
    <property type="match status" value="1"/>
</dbReference>
<dbReference type="NCBIfam" id="TIGR04056">
    <property type="entry name" value="OMP_RagA_SusC"/>
    <property type="match status" value="1"/>
</dbReference>
<dbReference type="Gene3D" id="2.40.170.20">
    <property type="entry name" value="TonB-dependent receptor, beta-barrel domain"/>
    <property type="match status" value="1"/>
</dbReference>
<comment type="caution">
    <text evidence="9">The sequence shown here is derived from an EMBL/GenBank/DDBJ whole genome shotgun (WGS) entry which is preliminary data.</text>
</comment>
<feature type="domain" description="TonB-dependent receptor plug" evidence="8">
    <location>
        <begin position="214"/>
        <end position="333"/>
    </location>
</feature>
<gene>
    <name evidence="9" type="ORF">GGR06_002397</name>
</gene>
<evidence type="ECO:0000256" key="1">
    <source>
        <dbReference type="ARBA" id="ARBA00004571"/>
    </source>
</evidence>
<dbReference type="GO" id="GO:0009279">
    <property type="term" value="C:cell outer membrane"/>
    <property type="evidence" value="ECO:0007669"/>
    <property type="project" value="UniProtKB-SubCell"/>
</dbReference>
<comment type="similarity">
    <text evidence="7">Belongs to the TonB-dependent receptor family.</text>
</comment>
<keyword evidence="5 7" id="KW-0472">Membrane</keyword>
<dbReference type="PROSITE" id="PS52016">
    <property type="entry name" value="TONB_DEPENDENT_REC_3"/>
    <property type="match status" value="1"/>
</dbReference>
<dbReference type="Gene3D" id="2.170.130.10">
    <property type="entry name" value="TonB-dependent receptor, plug domain"/>
    <property type="match status" value="1"/>
</dbReference>
<keyword evidence="3 7" id="KW-1134">Transmembrane beta strand</keyword>
<dbReference type="InterPro" id="IPR008969">
    <property type="entry name" value="CarboxyPept-like_regulatory"/>
</dbReference>
<evidence type="ECO:0000256" key="3">
    <source>
        <dbReference type="ARBA" id="ARBA00022452"/>
    </source>
</evidence>
<dbReference type="Gene3D" id="2.60.40.1120">
    <property type="entry name" value="Carboxypeptidase-like, regulatory domain"/>
    <property type="match status" value="1"/>
</dbReference>
<dbReference type="InterPro" id="IPR012910">
    <property type="entry name" value="Plug_dom"/>
</dbReference>
<keyword evidence="2 7" id="KW-0813">Transport</keyword>
<keyword evidence="4 7" id="KW-0812">Transmembrane</keyword>
<dbReference type="Pfam" id="PF07715">
    <property type="entry name" value="Plug"/>
    <property type="match status" value="1"/>
</dbReference>
<evidence type="ECO:0000256" key="6">
    <source>
        <dbReference type="ARBA" id="ARBA00023237"/>
    </source>
</evidence>
<dbReference type="InterPro" id="IPR039426">
    <property type="entry name" value="TonB-dep_rcpt-like"/>
</dbReference>
<dbReference type="EMBL" id="JACIER010000009">
    <property type="protein sequence ID" value="MBB4044602.1"/>
    <property type="molecule type" value="Genomic_DNA"/>
</dbReference>
<comment type="subcellular location">
    <subcellularLocation>
        <location evidence="1 7">Cell outer membrane</location>
        <topology evidence="1 7">Multi-pass membrane protein</topology>
    </subcellularLocation>
</comment>
<dbReference type="Pfam" id="PF13715">
    <property type="entry name" value="CarbopepD_reg_2"/>
    <property type="match status" value="1"/>
</dbReference>
<dbReference type="Proteomes" id="UP000560658">
    <property type="component" value="Unassembled WGS sequence"/>
</dbReference>
<protein>
    <submittedName>
        <fullName evidence="9">TonB-linked SusC/RagA family outer membrane protein</fullName>
    </submittedName>
</protein>
<dbReference type="InterPro" id="IPR036942">
    <property type="entry name" value="Beta-barrel_TonB_sf"/>
</dbReference>
<proteinExistence type="inferred from homology"/>
<organism evidence="9 10">
    <name type="scientific">Bacteroides reticulotermitis</name>
    <dbReference type="NCBI Taxonomy" id="1133319"/>
    <lineage>
        <taxon>Bacteria</taxon>
        <taxon>Pseudomonadati</taxon>
        <taxon>Bacteroidota</taxon>
        <taxon>Bacteroidia</taxon>
        <taxon>Bacteroidales</taxon>
        <taxon>Bacteroidaceae</taxon>
        <taxon>Bacteroides</taxon>
    </lineage>
</organism>
<evidence type="ECO:0000256" key="4">
    <source>
        <dbReference type="ARBA" id="ARBA00022692"/>
    </source>
</evidence>
<evidence type="ECO:0000313" key="9">
    <source>
        <dbReference type="EMBL" id="MBB4044602.1"/>
    </source>
</evidence>
<accession>A0A840D861</accession>